<comment type="caution">
    <text evidence="1">The sequence shown here is derived from an EMBL/GenBank/DDBJ whole genome shotgun (WGS) entry which is preliminary data.</text>
</comment>
<evidence type="ECO:0000313" key="2">
    <source>
        <dbReference type="Proteomes" id="UP001187192"/>
    </source>
</evidence>
<dbReference type="AlphaFoldDB" id="A0AA88AAY2"/>
<dbReference type="EMBL" id="BTGU01000028">
    <property type="protein sequence ID" value="GMN48420.1"/>
    <property type="molecule type" value="Genomic_DNA"/>
</dbReference>
<name>A0AA88AAY2_FICCA</name>
<protein>
    <submittedName>
        <fullName evidence="1">Uncharacterized protein</fullName>
    </submittedName>
</protein>
<reference evidence="1" key="1">
    <citation type="submission" date="2023-07" db="EMBL/GenBank/DDBJ databases">
        <title>draft genome sequence of fig (Ficus carica).</title>
        <authorList>
            <person name="Takahashi T."/>
            <person name="Nishimura K."/>
        </authorList>
    </citation>
    <scope>NUCLEOTIDE SEQUENCE</scope>
</reference>
<keyword evidence="2" id="KW-1185">Reference proteome</keyword>
<evidence type="ECO:0000313" key="1">
    <source>
        <dbReference type="EMBL" id="GMN48420.1"/>
    </source>
</evidence>
<accession>A0AA88AAY2</accession>
<sequence length="104" mass="10982">MEAGSELVVLVICTCKPEEEAEETCSERESVEVVTCICILVVAVVVIGSGNAPWAVAVSALEEAEAGTCSGRDEKQVGVIPWRVLIMKAEGVPILRVEGFGTAY</sequence>
<organism evidence="1 2">
    <name type="scientific">Ficus carica</name>
    <name type="common">Common fig</name>
    <dbReference type="NCBI Taxonomy" id="3494"/>
    <lineage>
        <taxon>Eukaryota</taxon>
        <taxon>Viridiplantae</taxon>
        <taxon>Streptophyta</taxon>
        <taxon>Embryophyta</taxon>
        <taxon>Tracheophyta</taxon>
        <taxon>Spermatophyta</taxon>
        <taxon>Magnoliopsida</taxon>
        <taxon>eudicotyledons</taxon>
        <taxon>Gunneridae</taxon>
        <taxon>Pentapetalae</taxon>
        <taxon>rosids</taxon>
        <taxon>fabids</taxon>
        <taxon>Rosales</taxon>
        <taxon>Moraceae</taxon>
        <taxon>Ficeae</taxon>
        <taxon>Ficus</taxon>
    </lineage>
</organism>
<dbReference type="Proteomes" id="UP001187192">
    <property type="component" value="Unassembled WGS sequence"/>
</dbReference>
<gene>
    <name evidence="1" type="ORF">TIFTF001_017603</name>
</gene>
<proteinExistence type="predicted"/>